<evidence type="ECO:0000313" key="2">
    <source>
        <dbReference type="Proteomes" id="UP000242457"/>
    </source>
</evidence>
<organism evidence="1 2">
    <name type="scientific">Apis cerana cerana</name>
    <name type="common">Oriental honeybee</name>
    <dbReference type="NCBI Taxonomy" id="94128"/>
    <lineage>
        <taxon>Eukaryota</taxon>
        <taxon>Metazoa</taxon>
        <taxon>Ecdysozoa</taxon>
        <taxon>Arthropoda</taxon>
        <taxon>Hexapoda</taxon>
        <taxon>Insecta</taxon>
        <taxon>Pterygota</taxon>
        <taxon>Neoptera</taxon>
        <taxon>Endopterygota</taxon>
        <taxon>Hymenoptera</taxon>
        <taxon>Apocrita</taxon>
        <taxon>Aculeata</taxon>
        <taxon>Apoidea</taxon>
        <taxon>Anthophila</taxon>
        <taxon>Apidae</taxon>
        <taxon>Apis</taxon>
    </lineage>
</organism>
<reference evidence="1 2" key="1">
    <citation type="submission" date="2014-07" db="EMBL/GenBank/DDBJ databases">
        <title>Genomic and transcriptomic analysis on Apis cerana provide comprehensive insights into honey bee biology.</title>
        <authorList>
            <person name="Diao Q."/>
            <person name="Sun L."/>
            <person name="Zheng H."/>
            <person name="Zheng H."/>
            <person name="Xu S."/>
            <person name="Wang S."/>
            <person name="Zeng Z."/>
            <person name="Hu F."/>
            <person name="Su S."/>
            <person name="Wu J."/>
        </authorList>
    </citation>
    <scope>NUCLEOTIDE SEQUENCE [LARGE SCALE GENOMIC DNA]</scope>
    <source>
        <tissue evidence="1">Pupae without intestine</tissue>
    </source>
</reference>
<sequence length="78" mass="9140">MEEYSIHIQETIKAIQSYGINEDTCKLTCDIIEIFTMSSKHKWRIVKEEKEQILVCKGIDKGEQLLRLPYDSFCALRS</sequence>
<name>A0A2A3E252_APICC</name>
<dbReference type="EMBL" id="KZ288434">
    <property type="protein sequence ID" value="PBC25768.1"/>
    <property type="molecule type" value="Genomic_DNA"/>
</dbReference>
<accession>A0A2A3E252</accession>
<protein>
    <submittedName>
        <fullName evidence="1">Uncharacterized protein</fullName>
    </submittedName>
</protein>
<proteinExistence type="predicted"/>
<dbReference type="AlphaFoldDB" id="A0A2A3E252"/>
<keyword evidence="2" id="KW-1185">Reference proteome</keyword>
<dbReference type="Proteomes" id="UP000242457">
    <property type="component" value="Unassembled WGS sequence"/>
</dbReference>
<evidence type="ECO:0000313" key="1">
    <source>
        <dbReference type="EMBL" id="PBC25768.1"/>
    </source>
</evidence>
<gene>
    <name evidence="1" type="ORF">APICC_05000</name>
</gene>